<dbReference type="RefSeq" id="WP_229335442.1">
    <property type="nucleotide sequence ID" value="NZ_JAINUL010000001.1"/>
</dbReference>
<feature type="transmembrane region" description="Helical" evidence="1">
    <location>
        <begin position="182"/>
        <end position="209"/>
    </location>
</feature>
<evidence type="ECO:0000313" key="4">
    <source>
        <dbReference type="Proteomes" id="UP001520654"/>
    </source>
</evidence>
<organism evidence="3 4">
    <name type="scientific">Streptomyces flavotricini</name>
    <dbReference type="NCBI Taxonomy" id="66888"/>
    <lineage>
        <taxon>Bacteria</taxon>
        <taxon>Bacillati</taxon>
        <taxon>Actinomycetota</taxon>
        <taxon>Actinomycetes</taxon>
        <taxon>Kitasatosporales</taxon>
        <taxon>Streptomycetaceae</taxon>
        <taxon>Streptomyces</taxon>
    </lineage>
</organism>
<dbReference type="InterPro" id="IPR025565">
    <property type="entry name" value="DUF4328"/>
</dbReference>
<proteinExistence type="predicted"/>
<evidence type="ECO:0000259" key="2">
    <source>
        <dbReference type="Pfam" id="PF14219"/>
    </source>
</evidence>
<sequence length="219" mass="22456">MSFGTRSLPPLGAPPARSLLRSPRALASALTVLLGVCAATRLLLFAADAARYPALDGARDADPSGRLFAVATSLSLLAMLPTAVVFVVWFHRVRVNAGVFAPELFRRGPGWAIGIWFIPFVGCTFLAYGIATGVWAASAPKSPRAAAPVSTAPVAAWSVSFGAAMLASLVSSRMGAAAEAPAGLRAAALVAMASDLLFAVAAGFAVVFVRKVSAMQARA</sequence>
<keyword evidence="1" id="KW-0472">Membrane</keyword>
<dbReference type="Pfam" id="PF14219">
    <property type="entry name" value="DUF4328"/>
    <property type="match status" value="1"/>
</dbReference>
<feature type="transmembrane region" description="Helical" evidence="1">
    <location>
        <begin position="111"/>
        <end position="137"/>
    </location>
</feature>
<keyword evidence="1" id="KW-1133">Transmembrane helix</keyword>
<gene>
    <name evidence="3" type="ORF">K7B10_08595</name>
</gene>
<reference evidence="3 4" key="1">
    <citation type="submission" date="2021-08" db="EMBL/GenBank/DDBJ databases">
        <title>Genomic Architecture of Streptomyces flavotricini NGL1 and Streptomyces erythrochromogenes HMS4 With Differential Plant Beneficial attributes and laccase production capabilities.</title>
        <authorList>
            <person name="Salwan R."/>
            <person name="Kaur R."/>
            <person name="Sharma V."/>
        </authorList>
    </citation>
    <scope>NUCLEOTIDE SEQUENCE [LARGE SCALE GENOMIC DNA]</scope>
    <source>
        <strain evidence="3 4">NGL1</strain>
    </source>
</reference>
<feature type="domain" description="DUF4328" evidence="2">
    <location>
        <begin position="61"/>
        <end position="213"/>
    </location>
</feature>
<dbReference type="Proteomes" id="UP001520654">
    <property type="component" value="Unassembled WGS sequence"/>
</dbReference>
<dbReference type="EMBL" id="JAINUL010000001">
    <property type="protein sequence ID" value="MCC0094842.1"/>
    <property type="molecule type" value="Genomic_DNA"/>
</dbReference>
<keyword evidence="4" id="KW-1185">Reference proteome</keyword>
<accession>A0ABS8E119</accession>
<feature type="transmembrane region" description="Helical" evidence="1">
    <location>
        <begin position="149"/>
        <end position="170"/>
    </location>
</feature>
<comment type="caution">
    <text evidence="3">The sequence shown here is derived from an EMBL/GenBank/DDBJ whole genome shotgun (WGS) entry which is preliminary data.</text>
</comment>
<feature type="transmembrane region" description="Helical" evidence="1">
    <location>
        <begin position="25"/>
        <end position="46"/>
    </location>
</feature>
<evidence type="ECO:0000313" key="3">
    <source>
        <dbReference type="EMBL" id="MCC0094842.1"/>
    </source>
</evidence>
<protein>
    <submittedName>
        <fullName evidence="3">DUF4328 domain-containing protein</fullName>
    </submittedName>
</protein>
<keyword evidence="1" id="KW-0812">Transmembrane</keyword>
<name>A0ABS8E119_9ACTN</name>
<evidence type="ECO:0000256" key="1">
    <source>
        <dbReference type="SAM" id="Phobius"/>
    </source>
</evidence>
<feature type="transmembrane region" description="Helical" evidence="1">
    <location>
        <begin position="67"/>
        <end position="91"/>
    </location>
</feature>